<dbReference type="Proteomes" id="UP000095280">
    <property type="component" value="Unplaced"/>
</dbReference>
<dbReference type="WBParaSite" id="maker-uti_cns_0001945-snap-gene-0.6-mRNA-1">
    <property type="protein sequence ID" value="maker-uti_cns_0001945-snap-gene-0.6-mRNA-1"/>
    <property type="gene ID" value="maker-uti_cns_0001945-snap-gene-0.6"/>
</dbReference>
<dbReference type="AlphaFoldDB" id="A0A1I8GGE8"/>
<feature type="region of interest" description="Disordered" evidence="1">
    <location>
        <begin position="1"/>
        <end position="21"/>
    </location>
</feature>
<evidence type="ECO:0000313" key="3">
    <source>
        <dbReference type="WBParaSite" id="maker-uti_cns_0001945-snap-gene-0.6-mRNA-1"/>
    </source>
</evidence>
<evidence type="ECO:0000313" key="2">
    <source>
        <dbReference type="Proteomes" id="UP000095280"/>
    </source>
</evidence>
<organism evidence="2 3">
    <name type="scientific">Macrostomum lignano</name>
    <dbReference type="NCBI Taxonomy" id="282301"/>
    <lineage>
        <taxon>Eukaryota</taxon>
        <taxon>Metazoa</taxon>
        <taxon>Spiralia</taxon>
        <taxon>Lophotrochozoa</taxon>
        <taxon>Platyhelminthes</taxon>
        <taxon>Rhabditophora</taxon>
        <taxon>Macrostomorpha</taxon>
        <taxon>Macrostomida</taxon>
        <taxon>Macrostomidae</taxon>
        <taxon>Macrostomum</taxon>
    </lineage>
</organism>
<proteinExistence type="predicted"/>
<protein>
    <submittedName>
        <fullName evidence="3">Uncharacterized protein</fullName>
    </submittedName>
</protein>
<reference evidence="3" key="1">
    <citation type="submission" date="2016-11" db="UniProtKB">
        <authorList>
            <consortium name="WormBaseParasite"/>
        </authorList>
    </citation>
    <scope>IDENTIFICATION</scope>
</reference>
<keyword evidence="2" id="KW-1185">Reference proteome</keyword>
<accession>A0A1I8GGE8</accession>
<name>A0A1I8GGE8_9PLAT</name>
<sequence>MDQGPLRPTEMDEQGCRNTSAGVRPKLTNWRIIVEKSVVTCLLLIRILLELLKLIHKV</sequence>
<evidence type="ECO:0000256" key="1">
    <source>
        <dbReference type="SAM" id="MobiDB-lite"/>
    </source>
</evidence>